<dbReference type="Proteomes" id="UP000183404">
    <property type="component" value="Unassembled WGS sequence"/>
</dbReference>
<evidence type="ECO:0000313" key="2">
    <source>
        <dbReference type="Proteomes" id="UP000183404"/>
    </source>
</evidence>
<proteinExistence type="predicted"/>
<name>A0A1G7UPT1_THETY</name>
<organism evidence="1 2">
    <name type="scientific">Thermoanaerobacter thermohydrosulfuricus</name>
    <name type="common">Clostridium thermohydrosulfuricum</name>
    <dbReference type="NCBI Taxonomy" id="1516"/>
    <lineage>
        <taxon>Bacteria</taxon>
        <taxon>Bacillati</taxon>
        <taxon>Bacillota</taxon>
        <taxon>Clostridia</taxon>
        <taxon>Thermoanaerobacterales</taxon>
        <taxon>Thermoanaerobacteraceae</taxon>
        <taxon>Thermoanaerobacter</taxon>
    </lineage>
</organism>
<gene>
    <name evidence="1" type="ORF">SAMN04244560_02448</name>
</gene>
<dbReference type="EMBL" id="FNBS01000081">
    <property type="protein sequence ID" value="SDG49524.1"/>
    <property type="molecule type" value="Genomic_DNA"/>
</dbReference>
<sequence length="127" mass="15238">MSYKQLENIAFKQKVLEFLSKRIEWIIILRKENQEPLDEKEIFEELYDELIEVDCGDMICLSHRLLEFVQPYLFEFVSVEKLLEIPPDVMRFIIETIIDSLKKDIERKISAAVYKERQKLKRLQGEG</sequence>
<accession>A0A1G7UPT1</accession>
<protein>
    <submittedName>
        <fullName evidence="1">Uncharacterized protein</fullName>
    </submittedName>
</protein>
<dbReference type="AlphaFoldDB" id="A0A1G7UPT1"/>
<reference evidence="1 2" key="1">
    <citation type="submission" date="2016-10" db="EMBL/GenBank/DDBJ databases">
        <authorList>
            <person name="de Groot N.N."/>
        </authorList>
    </citation>
    <scope>NUCLEOTIDE SEQUENCE [LARGE SCALE GENOMIC DNA]</scope>
    <source>
        <strain evidence="1 2">DSM 569</strain>
    </source>
</reference>
<evidence type="ECO:0000313" key="1">
    <source>
        <dbReference type="EMBL" id="SDG49524.1"/>
    </source>
</evidence>